<feature type="transmembrane region" description="Helical" evidence="2">
    <location>
        <begin position="400"/>
        <end position="420"/>
    </location>
</feature>
<organism evidence="4 5">
    <name type="scientific">Arcobacter cloacae</name>
    <dbReference type="NCBI Taxonomy" id="1054034"/>
    <lineage>
        <taxon>Bacteria</taxon>
        <taxon>Pseudomonadati</taxon>
        <taxon>Campylobacterota</taxon>
        <taxon>Epsilonproteobacteria</taxon>
        <taxon>Campylobacterales</taxon>
        <taxon>Arcobacteraceae</taxon>
        <taxon>Arcobacter</taxon>
    </lineage>
</organism>
<evidence type="ECO:0000313" key="5">
    <source>
        <dbReference type="Proteomes" id="UP000290870"/>
    </source>
</evidence>
<dbReference type="Pfam" id="PF03109">
    <property type="entry name" value="ABC1"/>
    <property type="match status" value="1"/>
</dbReference>
<dbReference type="GO" id="GO:0005524">
    <property type="term" value="F:ATP binding"/>
    <property type="evidence" value="ECO:0007669"/>
    <property type="project" value="InterPro"/>
</dbReference>
<dbReference type="Proteomes" id="UP000290870">
    <property type="component" value="Unassembled WGS sequence"/>
</dbReference>
<dbReference type="AlphaFoldDB" id="A0A4Q0ZI65"/>
<keyword evidence="2" id="KW-0812">Transmembrane</keyword>
<dbReference type="EMBL" id="PDJZ01000002">
    <property type="protein sequence ID" value="RXJ85560.1"/>
    <property type="molecule type" value="Genomic_DNA"/>
</dbReference>
<name>A0A4Q0ZI65_9BACT</name>
<comment type="caution">
    <text evidence="4">The sequence shown here is derived from an EMBL/GenBank/DDBJ whole genome shotgun (WGS) entry which is preliminary data.</text>
</comment>
<dbReference type="InterPro" id="IPR011009">
    <property type="entry name" value="Kinase-like_dom_sf"/>
</dbReference>
<gene>
    <name evidence="4" type="ORF">CRU90_02455</name>
</gene>
<dbReference type="OrthoDB" id="9795390at2"/>
<dbReference type="SUPFAM" id="SSF56112">
    <property type="entry name" value="Protein kinase-like (PK-like)"/>
    <property type="match status" value="1"/>
</dbReference>
<dbReference type="PROSITE" id="PS50011">
    <property type="entry name" value="PROTEIN_KINASE_DOM"/>
    <property type="match status" value="1"/>
</dbReference>
<evidence type="ECO:0000256" key="2">
    <source>
        <dbReference type="SAM" id="Phobius"/>
    </source>
</evidence>
<sequence length="442" mass="50148">MEELKELHDQLPSMSKDEYEKVFNKAFKNNPFSSFENTPIASASIGQVHIAYLKSGEKVAVKLLRVGIKKRVKADIKIINFFNTIFKPLFSHYTKNSIEAVVSEFSSMILQEVSLTHELGNLQKFSQTYKDSGVKFPKAFSEFCSDDALVMSYEEGFRFDDKENLLKENIDFNEIISKLVDFYTTQMLINGYFHADPHPGNLLVNKQGELILLDFGMVKSIPNNIRVAIIELIKAANERDYELYISASKRLGTIAHEAPVHELALFTDKMFDIFSNENLSSESMQKLAFEVLESTRNFPFKLPSDAIYILRVSAIIEGLGTTYIENFNGIKDILPILQKNIPKALGASDSVVETIIDEIKSIPFTLKDLKSVIKQASIGELKIEVSNSQLEYISKEIKDFIKPIILSFALIFTSIFMVLYDKDLKDYALVIFAIGVIKLVYK</sequence>
<evidence type="ECO:0000313" key="4">
    <source>
        <dbReference type="EMBL" id="RXJ85560.1"/>
    </source>
</evidence>
<protein>
    <submittedName>
        <fullName evidence="4">ABC transporter</fullName>
    </submittedName>
</protein>
<accession>A0A4Q0ZI65</accession>
<dbReference type="GO" id="GO:0004672">
    <property type="term" value="F:protein kinase activity"/>
    <property type="evidence" value="ECO:0007669"/>
    <property type="project" value="InterPro"/>
</dbReference>
<keyword evidence="2" id="KW-0472">Membrane</keyword>
<dbReference type="PANTHER" id="PTHR10566">
    <property type="entry name" value="CHAPERONE-ACTIVITY OF BC1 COMPLEX CABC1 -RELATED"/>
    <property type="match status" value="1"/>
</dbReference>
<keyword evidence="2" id="KW-1133">Transmembrane helix</keyword>
<dbReference type="InterPro" id="IPR004147">
    <property type="entry name" value="ABC1_dom"/>
</dbReference>
<proteinExistence type="inferred from homology"/>
<reference evidence="4 5" key="1">
    <citation type="submission" date="2017-10" db="EMBL/GenBank/DDBJ databases">
        <title>Genomics of the genus Arcobacter.</title>
        <authorList>
            <person name="Perez-Cataluna A."/>
            <person name="Figueras M.J."/>
        </authorList>
    </citation>
    <scope>NUCLEOTIDE SEQUENCE [LARGE SCALE GENOMIC DNA]</scope>
    <source>
        <strain evidence="4 5">F26</strain>
    </source>
</reference>
<comment type="similarity">
    <text evidence="1">Belongs to the protein kinase superfamily. ADCK protein kinase family.</text>
</comment>
<dbReference type="PANTHER" id="PTHR10566:SF113">
    <property type="entry name" value="PROTEIN ACTIVITY OF BC1 COMPLEX KINASE 7, CHLOROPLASTIC"/>
    <property type="match status" value="1"/>
</dbReference>
<dbReference type="InterPro" id="IPR000719">
    <property type="entry name" value="Prot_kinase_dom"/>
</dbReference>
<dbReference type="InterPro" id="IPR050154">
    <property type="entry name" value="UbiB_kinase"/>
</dbReference>
<dbReference type="CDD" id="cd05121">
    <property type="entry name" value="ABC1_ADCK3-like"/>
    <property type="match status" value="1"/>
</dbReference>
<evidence type="ECO:0000259" key="3">
    <source>
        <dbReference type="PROSITE" id="PS50011"/>
    </source>
</evidence>
<evidence type="ECO:0000256" key="1">
    <source>
        <dbReference type="ARBA" id="ARBA00009670"/>
    </source>
</evidence>
<feature type="domain" description="Protein kinase" evidence="3">
    <location>
        <begin position="34"/>
        <end position="378"/>
    </location>
</feature>